<accession>A0A371CJM1</accession>
<evidence type="ECO:0000313" key="2">
    <source>
        <dbReference type="EMBL" id="RDX40457.1"/>
    </source>
</evidence>
<sequence>MRLAGDIMRPRVVSWHRRVQLWPGLCGRQPAYSLAYRSLHTGVSPGLATPGTLRTDDVRTPAGTASQPKPTAKHRPATIRTLDPTRLTRSDYFTIKLVPNSTMWVYIRNPGGTTSRSQLALPSSSSVHDRSHPALGGFLYYYQPPRAPPLAGEIRFRITASDDPATFPSGTDVTTGAGGLPWCISLPALARNDSQAVLQYILISVDKTVPRHVMDLARQNGHVLRRGDGCLHSFGQPFEMPLGYKKRHFAFAGKDRVVRTILQNITAFNTGCKGRSAQEVGFYNWVPFTGTALCCFEPLAHPEHETARVAVIRVLRSLDSDPIRPDPEYAGPEYPPALLPREGELLMNLHHGSLRPWFGDVDGKLRKRTKNLFAPLGILFENAVEYGSPYYP</sequence>
<evidence type="ECO:0000313" key="3">
    <source>
        <dbReference type="Proteomes" id="UP000256964"/>
    </source>
</evidence>
<dbReference type="Proteomes" id="UP000256964">
    <property type="component" value="Unassembled WGS sequence"/>
</dbReference>
<dbReference type="OrthoDB" id="2758168at2759"/>
<name>A0A371CJM1_9APHY</name>
<organism evidence="2 3">
    <name type="scientific">Lentinus brumalis</name>
    <dbReference type="NCBI Taxonomy" id="2498619"/>
    <lineage>
        <taxon>Eukaryota</taxon>
        <taxon>Fungi</taxon>
        <taxon>Dikarya</taxon>
        <taxon>Basidiomycota</taxon>
        <taxon>Agaricomycotina</taxon>
        <taxon>Agaricomycetes</taxon>
        <taxon>Polyporales</taxon>
        <taxon>Polyporaceae</taxon>
        <taxon>Lentinus</taxon>
    </lineage>
</organism>
<proteinExistence type="predicted"/>
<protein>
    <submittedName>
        <fullName evidence="2">Uncharacterized protein</fullName>
    </submittedName>
</protein>
<feature type="region of interest" description="Disordered" evidence="1">
    <location>
        <begin position="45"/>
        <end position="75"/>
    </location>
</feature>
<evidence type="ECO:0000256" key="1">
    <source>
        <dbReference type="SAM" id="MobiDB-lite"/>
    </source>
</evidence>
<gene>
    <name evidence="2" type="ORF">OH76DRAFT_336890</name>
</gene>
<dbReference type="EMBL" id="KZ857554">
    <property type="protein sequence ID" value="RDX40457.1"/>
    <property type="molecule type" value="Genomic_DNA"/>
</dbReference>
<reference evidence="2 3" key="1">
    <citation type="journal article" date="2018" name="Biotechnol. Biofuels">
        <title>Integrative visual omics of the white-rot fungus Polyporus brumalis exposes the biotechnological potential of its oxidative enzymes for delignifying raw plant biomass.</title>
        <authorList>
            <person name="Miyauchi S."/>
            <person name="Rancon A."/>
            <person name="Drula E."/>
            <person name="Hage H."/>
            <person name="Chaduli D."/>
            <person name="Favel A."/>
            <person name="Grisel S."/>
            <person name="Henrissat B."/>
            <person name="Herpoel-Gimbert I."/>
            <person name="Ruiz-Duenas F.J."/>
            <person name="Chevret D."/>
            <person name="Hainaut M."/>
            <person name="Lin J."/>
            <person name="Wang M."/>
            <person name="Pangilinan J."/>
            <person name="Lipzen A."/>
            <person name="Lesage-Meessen L."/>
            <person name="Navarro D."/>
            <person name="Riley R."/>
            <person name="Grigoriev I.V."/>
            <person name="Zhou S."/>
            <person name="Raouche S."/>
            <person name="Rosso M.N."/>
        </authorList>
    </citation>
    <scope>NUCLEOTIDE SEQUENCE [LARGE SCALE GENOMIC DNA]</scope>
    <source>
        <strain evidence="2 3">BRFM 1820</strain>
    </source>
</reference>
<dbReference type="AlphaFoldDB" id="A0A371CJM1"/>
<keyword evidence="3" id="KW-1185">Reference proteome</keyword>